<dbReference type="EMBL" id="JAODOP010000004">
    <property type="protein sequence ID" value="MEF3834978.1"/>
    <property type="molecule type" value="Genomic_DNA"/>
</dbReference>
<evidence type="ECO:0000313" key="3">
    <source>
        <dbReference type="Proteomes" id="UP001337305"/>
    </source>
</evidence>
<proteinExistence type="predicted"/>
<keyword evidence="1" id="KW-1133">Transmembrane helix</keyword>
<dbReference type="RefSeq" id="WP_303307281.1">
    <property type="nucleotide sequence ID" value="NZ_JAODOP010000004.1"/>
</dbReference>
<reference evidence="2 3" key="1">
    <citation type="submission" date="2022-09" db="EMBL/GenBank/DDBJ databases">
        <title>Genome sequencing of Flavivirga sp. MEBiC05379.</title>
        <authorList>
            <person name="Oh H.-M."/>
            <person name="Kwon K.K."/>
            <person name="Park M.J."/>
            <person name="Yang S.-H."/>
        </authorList>
    </citation>
    <scope>NUCLEOTIDE SEQUENCE [LARGE SCALE GENOMIC DNA]</scope>
    <source>
        <strain evidence="2 3">MEBiC05379</strain>
    </source>
</reference>
<name>A0ABU7XW86_9FLAO</name>
<organism evidence="2 3">
    <name type="scientific">Flavivirga spongiicola</name>
    <dbReference type="NCBI Taxonomy" id="421621"/>
    <lineage>
        <taxon>Bacteria</taxon>
        <taxon>Pseudomonadati</taxon>
        <taxon>Bacteroidota</taxon>
        <taxon>Flavobacteriia</taxon>
        <taxon>Flavobacteriales</taxon>
        <taxon>Flavobacteriaceae</taxon>
        <taxon>Flavivirga</taxon>
    </lineage>
</organism>
<feature type="transmembrane region" description="Helical" evidence="1">
    <location>
        <begin position="87"/>
        <end position="110"/>
    </location>
</feature>
<gene>
    <name evidence="2" type="ORF">N1F79_17735</name>
</gene>
<keyword evidence="3" id="KW-1185">Reference proteome</keyword>
<feature type="transmembrane region" description="Helical" evidence="1">
    <location>
        <begin position="51"/>
        <end position="75"/>
    </location>
</feature>
<sequence>MKKIDWNLLNETIVWWEKKRITFNVVVGISGLISFMVLSPNYFGITEIIGILTWGILANILYSSGILIEIFNFYYFNDKVKFFKFRFGFYIFGSLLYCAVTFIYPFLYYIPPF</sequence>
<protein>
    <submittedName>
        <fullName evidence="2">Uncharacterized protein</fullName>
    </submittedName>
</protein>
<comment type="caution">
    <text evidence="2">The sequence shown here is derived from an EMBL/GenBank/DDBJ whole genome shotgun (WGS) entry which is preliminary data.</text>
</comment>
<feature type="transmembrane region" description="Helical" evidence="1">
    <location>
        <begin position="21"/>
        <end position="39"/>
    </location>
</feature>
<dbReference type="Proteomes" id="UP001337305">
    <property type="component" value="Unassembled WGS sequence"/>
</dbReference>
<keyword evidence="1" id="KW-0812">Transmembrane</keyword>
<keyword evidence="1" id="KW-0472">Membrane</keyword>
<accession>A0ABU7XW86</accession>
<evidence type="ECO:0000256" key="1">
    <source>
        <dbReference type="SAM" id="Phobius"/>
    </source>
</evidence>
<evidence type="ECO:0000313" key="2">
    <source>
        <dbReference type="EMBL" id="MEF3834978.1"/>
    </source>
</evidence>